<comment type="caution">
    <text evidence="1">The sequence shown here is derived from an EMBL/GenBank/DDBJ whole genome shotgun (WGS) entry which is preliminary data.</text>
</comment>
<protein>
    <submittedName>
        <fullName evidence="1">Uncharacterized protein</fullName>
    </submittedName>
</protein>
<accession>A0A2T3MWI2</accession>
<keyword evidence="2" id="KW-1185">Reference proteome</keyword>
<name>A0A2T3MWI2_9GAMM</name>
<evidence type="ECO:0000313" key="2">
    <source>
        <dbReference type="Proteomes" id="UP000240904"/>
    </source>
</evidence>
<sequence>MIRENTFAPSNVWTKPFVSEVAEILNLLREYGYDSATLVKITAIPERKFRDWSARYKKEPFEISTIPYACWCFLAALVGRPNIQNHGRPLPADIRKILGTFNASAFRPANKFVTPSADQLREIVGDNAFTGLTISDLSASFDWNSTHFNDNLEKSNIPFLNWCLILMLLGLDIQKMILTDLDGELTIN</sequence>
<dbReference type="RefSeq" id="WP_107283874.1">
    <property type="nucleotide sequence ID" value="NZ_PYMC01000009.1"/>
</dbReference>
<dbReference type="AlphaFoldDB" id="A0A2T3MWI2"/>
<reference evidence="1 2" key="1">
    <citation type="submission" date="2018-03" db="EMBL/GenBank/DDBJ databases">
        <title>Whole genome sequencing of Histamine producing bacteria.</title>
        <authorList>
            <person name="Butler K."/>
        </authorList>
    </citation>
    <scope>NUCLEOTIDE SEQUENCE [LARGE SCALE GENOMIC DNA]</scope>
    <source>
        <strain evidence="1 2">DSM 16190</strain>
    </source>
</reference>
<gene>
    <name evidence="1" type="ORF">C9I89_13550</name>
</gene>
<proteinExistence type="predicted"/>
<organism evidence="1 2">
    <name type="scientific">Photobacterium lipolyticum</name>
    <dbReference type="NCBI Taxonomy" id="266810"/>
    <lineage>
        <taxon>Bacteria</taxon>
        <taxon>Pseudomonadati</taxon>
        <taxon>Pseudomonadota</taxon>
        <taxon>Gammaproteobacteria</taxon>
        <taxon>Vibrionales</taxon>
        <taxon>Vibrionaceae</taxon>
        <taxon>Photobacterium</taxon>
    </lineage>
</organism>
<dbReference type="Proteomes" id="UP000240904">
    <property type="component" value="Unassembled WGS sequence"/>
</dbReference>
<dbReference type="EMBL" id="PYMC01000009">
    <property type="protein sequence ID" value="PSW04345.1"/>
    <property type="molecule type" value="Genomic_DNA"/>
</dbReference>
<evidence type="ECO:0000313" key="1">
    <source>
        <dbReference type="EMBL" id="PSW04345.1"/>
    </source>
</evidence>
<dbReference type="OrthoDB" id="5818278at2"/>